<gene>
    <name evidence="1" type="ORF">HNP52_003973</name>
</gene>
<evidence type="ECO:0000313" key="2">
    <source>
        <dbReference type="Proteomes" id="UP000575241"/>
    </source>
</evidence>
<dbReference type="Proteomes" id="UP000575241">
    <property type="component" value="Unassembled WGS sequence"/>
</dbReference>
<dbReference type="EMBL" id="JACHLN010000004">
    <property type="protein sequence ID" value="MBB4840876.1"/>
    <property type="molecule type" value="Genomic_DNA"/>
</dbReference>
<keyword evidence="2" id="KW-1185">Reference proteome</keyword>
<dbReference type="AlphaFoldDB" id="A0A7W7K5F1"/>
<organism evidence="1 2">
    <name type="scientific">Sphingomonas kyeonggiensis</name>
    <dbReference type="NCBI Taxonomy" id="1268553"/>
    <lineage>
        <taxon>Bacteria</taxon>
        <taxon>Pseudomonadati</taxon>
        <taxon>Pseudomonadota</taxon>
        <taxon>Alphaproteobacteria</taxon>
        <taxon>Sphingomonadales</taxon>
        <taxon>Sphingomonadaceae</taxon>
        <taxon>Sphingomonas</taxon>
    </lineage>
</organism>
<proteinExistence type="predicted"/>
<reference evidence="1 2" key="1">
    <citation type="submission" date="2020-08" db="EMBL/GenBank/DDBJ databases">
        <title>Functional genomics of gut bacteria from endangered species of beetles.</title>
        <authorList>
            <person name="Carlos-Shanley C."/>
        </authorList>
    </citation>
    <scope>NUCLEOTIDE SEQUENCE [LARGE SCALE GENOMIC DNA]</scope>
    <source>
        <strain evidence="1 2">S00224</strain>
    </source>
</reference>
<protein>
    <submittedName>
        <fullName evidence="1">Uncharacterized protein</fullName>
    </submittedName>
</protein>
<name>A0A7W7K5F1_9SPHN</name>
<accession>A0A7W7K5F1</accession>
<evidence type="ECO:0000313" key="1">
    <source>
        <dbReference type="EMBL" id="MBB4840876.1"/>
    </source>
</evidence>
<comment type="caution">
    <text evidence="1">The sequence shown here is derived from an EMBL/GenBank/DDBJ whole genome shotgun (WGS) entry which is preliminary data.</text>
</comment>
<sequence length="196" mass="21235">MSKAMPQGATWSLPPGIVVTAEGLDPMDLEHCRNQGEKYRSPPRGTGGNVSLCLMFRNTNPHSGIGTPGSITVTIPAGLTFIPDNMSTQNGIILQKGTVEVRPGRTTYIPMYLICMNPTRDSSVAHQPFRLGPIVDHPEIRKVIAMFDGKPLPQASMAAAALGSVSTGRKIDRAVLDLIRKEWETLGVRDDPAKYL</sequence>
<dbReference type="RefSeq" id="WP_184169620.1">
    <property type="nucleotide sequence ID" value="NZ_JACHLN010000004.1"/>
</dbReference>